<gene>
    <name evidence="1" type="ORF">GCM10010439_71810</name>
</gene>
<protein>
    <recommendedName>
        <fullName evidence="3">HEAT repeat protein</fullName>
    </recommendedName>
</protein>
<name>A0ABP6H8I2_9ACTN</name>
<comment type="caution">
    <text evidence="1">The sequence shown here is derived from an EMBL/GenBank/DDBJ whole genome shotgun (WGS) entry which is preliminary data.</text>
</comment>
<sequence>MTVIEDVAIDGEDDQDVIGETVGNDLVAQQIGIVRGRPELVLSEDEIRGRTRTYVPVGDHDAIRKTLELYRFVALAGPAGTGVETAAVAVLGQLLPAARIHRFSVEQDDTEEAVRLEAGDGYIVRARDTEPSRLRSFLSAVRASRGFAVIVGTAAEQRRFAEFPAPITVEPPPAEEVYRSHLLHRGVHPRWLDWPRGGELLKDASPGDASRLAGLVDEIGSKTGEQEVEKAYRGCAEHLPARTDPLAWLEGLPAVPVLERKAEHTHRVRLFARLASRCDEPERITGKAREWADGQVHEADLAYIVLSESCLDPVVGGRVRGSLYEWSRQSRTPQTLKLTIARVCQVIGQAYPPVALTRLMHLATHGNAQVRREVVEVVRELAEHDASTVFTTALRWVRSARGLSPRDGASRLDAAIRVLLDLLPAFGEAGPHQVLEAIDLAVAEGRPGLRPHLLKHALTLAGEHPLPVLAFALDQSGAHDSPLPRQAFGTELFLSLIAAARPGDLPALLTDGIDPLDAVTAWAIALDAPADFPGFTEALSRWLDLAETHPDLIDPLYAAAWHSRKTRRLLTDLVTRRTDGRPERRRVREALLVHILLPEWRRRLLVARIRLRNLRAGGGPETEDRSG</sequence>
<evidence type="ECO:0008006" key="3">
    <source>
        <dbReference type="Google" id="ProtNLM"/>
    </source>
</evidence>
<proteinExistence type="predicted"/>
<evidence type="ECO:0000313" key="1">
    <source>
        <dbReference type="EMBL" id="GAA2738311.1"/>
    </source>
</evidence>
<evidence type="ECO:0000313" key="2">
    <source>
        <dbReference type="Proteomes" id="UP001501842"/>
    </source>
</evidence>
<keyword evidence="2" id="KW-1185">Reference proteome</keyword>
<accession>A0ABP6H8I2</accession>
<dbReference type="Proteomes" id="UP001501842">
    <property type="component" value="Unassembled WGS sequence"/>
</dbReference>
<dbReference type="RefSeq" id="WP_344457899.1">
    <property type="nucleotide sequence ID" value="NZ_BAAATZ010000037.1"/>
</dbReference>
<reference evidence="2" key="1">
    <citation type="journal article" date="2019" name="Int. J. Syst. Evol. Microbiol.">
        <title>The Global Catalogue of Microorganisms (GCM) 10K type strain sequencing project: providing services to taxonomists for standard genome sequencing and annotation.</title>
        <authorList>
            <consortium name="The Broad Institute Genomics Platform"/>
            <consortium name="The Broad Institute Genome Sequencing Center for Infectious Disease"/>
            <person name="Wu L."/>
            <person name="Ma J."/>
        </authorList>
    </citation>
    <scope>NUCLEOTIDE SEQUENCE [LARGE SCALE GENOMIC DNA]</scope>
    <source>
        <strain evidence="2">JCM 8201</strain>
    </source>
</reference>
<organism evidence="1 2">
    <name type="scientific">Actinocorallia aurantiaca</name>
    <dbReference type="NCBI Taxonomy" id="46204"/>
    <lineage>
        <taxon>Bacteria</taxon>
        <taxon>Bacillati</taxon>
        <taxon>Actinomycetota</taxon>
        <taxon>Actinomycetes</taxon>
        <taxon>Streptosporangiales</taxon>
        <taxon>Thermomonosporaceae</taxon>
        <taxon>Actinocorallia</taxon>
    </lineage>
</organism>
<dbReference type="EMBL" id="BAAATZ010000037">
    <property type="protein sequence ID" value="GAA2738311.1"/>
    <property type="molecule type" value="Genomic_DNA"/>
</dbReference>